<dbReference type="SMART" id="SM00254">
    <property type="entry name" value="ShKT"/>
    <property type="match status" value="1"/>
</dbReference>
<evidence type="ECO:0000256" key="2">
    <source>
        <dbReference type="ARBA" id="ARBA00004613"/>
    </source>
</evidence>
<dbReference type="WBParaSite" id="PTRK_0001604100.1">
    <property type="protein sequence ID" value="PTRK_0001604100.1"/>
    <property type="gene ID" value="PTRK_0001604100"/>
</dbReference>
<dbReference type="FunFam" id="3.40.390.10:FF:000045">
    <property type="entry name" value="Metalloendopeptidase"/>
    <property type="match status" value="1"/>
</dbReference>
<feature type="active site" evidence="13">
    <location>
        <position position="235"/>
    </location>
</feature>
<dbReference type="InterPro" id="IPR024079">
    <property type="entry name" value="MetalloPept_cat_dom_sf"/>
</dbReference>
<evidence type="ECO:0000256" key="11">
    <source>
        <dbReference type="ARBA" id="ARBA00023157"/>
    </source>
</evidence>
<dbReference type="GO" id="GO:0006508">
    <property type="term" value="P:proteolysis"/>
    <property type="evidence" value="ECO:0007669"/>
    <property type="project" value="UniProtKB-KW"/>
</dbReference>
<evidence type="ECO:0000313" key="18">
    <source>
        <dbReference type="WBParaSite" id="PTRK_0001604100.1"/>
    </source>
</evidence>
<keyword evidence="7 13" id="KW-0378">Hydrolase</keyword>
<proteinExistence type="predicted"/>
<keyword evidence="4 13" id="KW-0645">Protease</keyword>
<keyword evidence="6" id="KW-0732">Signal</keyword>
<evidence type="ECO:0000313" key="17">
    <source>
        <dbReference type="Proteomes" id="UP000038045"/>
    </source>
</evidence>
<keyword evidence="8 13" id="KW-0862">Zinc</keyword>
<evidence type="ECO:0000259" key="15">
    <source>
        <dbReference type="PROSITE" id="PS51670"/>
    </source>
</evidence>
<dbReference type="InterPro" id="IPR003582">
    <property type="entry name" value="ShKT_dom"/>
</dbReference>
<evidence type="ECO:0000259" key="16">
    <source>
        <dbReference type="PROSITE" id="PS51864"/>
    </source>
</evidence>
<dbReference type="STRING" id="131310.A0A0N5A331"/>
<dbReference type="PROSITE" id="PS51864">
    <property type="entry name" value="ASTACIN"/>
    <property type="match status" value="1"/>
</dbReference>
<evidence type="ECO:0000256" key="4">
    <source>
        <dbReference type="ARBA" id="ARBA00022670"/>
    </source>
</evidence>
<keyword evidence="3" id="KW-0964">Secreted</keyword>
<dbReference type="PANTHER" id="PTHR10127">
    <property type="entry name" value="DISCOIDIN, CUB, EGF, LAMININ , AND ZINC METALLOPROTEASE DOMAIN CONTAINING"/>
    <property type="match status" value="1"/>
</dbReference>
<dbReference type="CDD" id="cd04280">
    <property type="entry name" value="ZnMc_astacin_like"/>
    <property type="match status" value="1"/>
</dbReference>
<dbReference type="Pfam" id="PF01549">
    <property type="entry name" value="ShK"/>
    <property type="match status" value="1"/>
</dbReference>
<dbReference type="AlphaFoldDB" id="A0A0N5A331"/>
<accession>A0A0N5A331</accession>
<evidence type="ECO:0000256" key="8">
    <source>
        <dbReference type="ARBA" id="ARBA00022833"/>
    </source>
</evidence>
<dbReference type="Proteomes" id="UP000038045">
    <property type="component" value="Unplaced"/>
</dbReference>
<dbReference type="GO" id="GO:0008270">
    <property type="term" value="F:zinc ion binding"/>
    <property type="evidence" value="ECO:0007669"/>
    <property type="project" value="UniProtKB-UniRule"/>
</dbReference>
<feature type="binding site" evidence="13">
    <location>
        <position position="244"/>
    </location>
    <ligand>
        <name>Zn(2+)</name>
        <dbReference type="ChEBI" id="CHEBI:29105"/>
        <note>catalytic</note>
    </ligand>
</feature>
<dbReference type="PANTHER" id="PTHR10127:SF883">
    <property type="entry name" value="ZINC METALLOPROTEINASE NAS-8"/>
    <property type="match status" value="1"/>
</dbReference>
<evidence type="ECO:0000256" key="14">
    <source>
        <dbReference type="RuleBase" id="RU361183"/>
    </source>
</evidence>
<dbReference type="SMART" id="SM00235">
    <property type="entry name" value="ZnMc"/>
    <property type="match status" value="1"/>
</dbReference>
<keyword evidence="17" id="KW-1185">Reference proteome</keyword>
<dbReference type="GO" id="GO:0005576">
    <property type="term" value="C:extracellular region"/>
    <property type="evidence" value="ECO:0007669"/>
    <property type="project" value="UniProtKB-SubCell"/>
</dbReference>
<evidence type="ECO:0000256" key="10">
    <source>
        <dbReference type="ARBA" id="ARBA00023145"/>
    </source>
</evidence>
<evidence type="ECO:0000256" key="7">
    <source>
        <dbReference type="ARBA" id="ARBA00022801"/>
    </source>
</evidence>
<dbReference type="InterPro" id="IPR001506">
    <property type="entry name" value="Peptidase_M12A"/>
</dbReference>
<comment type="subcellular location">
    <subcellularLocation>
        <location evidence="2">Secreted</location>
    </subcellularLocation>
</comment>
<evidence type="ECO:0000256" key="1">
    <source>
        <dbReference type="ARBA" id="ARBA00002657"/>
    </source>
</evidence>
<reference evidence="18" key="1">
    <citation type="submission" date="2017-02" db="UniProtKB">
        <authorList>
            <consortium name="WormBaseParasite"/>
        </authorList>
    </citation>
    <scope>IDENTIFICATION</scope>
</reference>
<evidence type="ECO:0000256" key="6">
    <source>
        <dbReference type="ARBA" id="ARBA00022729"/>
    </source>
</evidence>
<dbReference type="GO" id="GO:0004222">
    <property type="term" value="F:metalloendopeptidase activity"/>
    <property type="evidence" value="ECO:0007669"/>
    <property type="project" value="UniProtKB-UniRule"/>
</dbReference>
<keyword evidence="10" id="KW-0865">Zymogen</keyword>
<dbReference type="PRINTS" id="PR00480">
    <property type="entry name" value="ASTACIN"/>
</dbReference>
<feature type="domain" description="Peptidase M12A" evidence="16">
    <location>
        <begin position="138"/>
        <end position="338"/>
    </location>
</feature>
<feature type="binding site" evidence="13">
    <location>
        <position position="234"/>
    </location>
    <ligand>
        <name>Zn(2+)</name>
        <dbReference type="ChEBI" id="CHEBI:29105"/>
        <note>catalytic</note>
    </ligand>
</feature>
<feature type="domain" description="ShKT" evidence="15">
    <location>
        <begin position="416"/>
        <end position="450"/>
    </location>
</feature>
<dbReference type="InterPro" id="IPR034035">
    <property type="entry name" value="Astacin-like_dom"/>
</dbReference>
<dbReference type="SUPFAM" id="SSF55486">
    <property type="entry name" value="Metalloproteases ('zincins'), catalytic domain"/>
    <property type="match status" value="1"/>
</dbReference>
<feature type="disulfide bond" evidence="12">
    <location>
        <begin position="416"/>
        <end position="450"/>
    </location>
</feature>
<evidence type="ECO:0000256" key="13">
    <source>
        <dbReference type="PROSITE-ProRule" id="PRU01211"/>
    </source>
</evidence>
<evidence type="ECO:0000256" key="5">
    <source>
        <dbReference type="ARBA" id="ARBA00022723"/>
    </source>
</evidence>
<organism evidence="17 18">
    <name type="scientific">Parastrongyloides trichosuri</name>
    <name type="common">Possum-specific nematode worm</name>
    <dbReference type="NCBI Taxonomy" id="131310"/>
    <lineage>
        <taxon>Eukaryota</taxon>
        <taxon>Metazoa</taxon>
        <taxon>Ecdysozoa</taxon>
        <taxon>Nematoda</taxon>
        <taxon>Chromadorea</taxon>
        <taxon>Rhabditida</taxon>
        <taxon>Tylenchina</taxon>
        <taxon>Panagrolaimomorpha</taxon>
        <taxon>Strongyloidoidea</taxon>
        <taxon>Strongyloididae</taxon>
        <taxon>Parastrongyloides</taxon>
    </lineage>
</organism>
<dbReference type="InterPro" id="IPR006026">
    <property type="entry name" value="Peptidase_Metallo"/>
</dbReference>
<sequence>MIRRQTTSSNTQINYDKFFTIKNNITKYFLLFTLITTQISFILTENPTNNELQNNSKEEIQTDKVTILLEDFLKEEDFLAALKPLEDDPDISFLTNDDFDNAKKLKIKEDEKIHMLGQQKYFHGDIRGKAAWTNSQKNGIRRNGVISIIKKWPNGRIPYIISSQYTVNERAVLAKAIQEYHTRTCIRFVPKTSADSDYLYIGKIDGCFSDVGRAGGRQELSLDNGCLQYDTAIHELMHSVGFYHEHERWDRDNYINILWNNIDREAYDQFGKVDLTESSYYGQPYDYRSIMHYDSMAFSKNGFETLVAKTAGMTSIMGSALDFSSRDLYKINKMYRCTEFFKESEMPTMETKVQVNRYNTFNNINKPNPFPPVPIQPVATTRIPIQAITQVSPYSPIVTSRPISTFSSHSGEEDGCIDKTNLCWRWIDRCTSFFFKKVMEEFCSASCGFCTPKSTNNKTRKEKKLTKYGSSASTQFHMNDQQQTNTRNKLLDKKLGINEERKPSLVKVGEPLYQRIG</sequence>
<keyword evidence="9 13" id="KW-0482">Metalloprotease</keyword>
<keyword evidence="5 13" id="KW-0479">Metal-binding</keyword>
<protein>
    <recommendedName>
        <fullName evidence="14">Metalloendopeptidase</fullName>
        <ecNumber evidence="14">3.4.24.-</ecNumber>
    </recommendedName>
</protein>
<comment type="cofactor">
    <cofactor evidence="13 14">
        <name>Zn(2+)</name>
        <dbReference type="ChEBI" id="CHEBI:29105"/>
    </cofactor>
    <text evidence="13 14">Binds 1 zinc ion per subunit.</text>
</comment>
<comment type="caution">
    <text evidence="12">Lacks conserved residue(s) required for the propagation of feature annotation.</text>
</comment>
<keyword evidence="11 12" id="KW-1015">Disulfide bond</keyword>
<feature type="binding site" evidence="13">
    <location>
        <position position="238"/>
    </location>
    <ligand>
        <name>Zn(2+)</name>
        <dbReference type="ChEBI" id="CHEBI:29105"/>
        <note>catalytic</note>
    </ligand>
</feature>
<dbReference type="EC" id="3.4.24.-" evidence="14"/>
<dbReference type="PROSITE" id="PS51670">
    <property type="entry name" value="SHKT"/>
    <property type="match status" value="1"/>
</dbReference>
<dbReference type="Pfam" id="PF01400">
    <property type="entry name" value="Astacin"/>
    <property type="match status" value="1"/>
</dbReference>
<dbReference type="Gene3D" id="3.40.390.10">
    <property type="entry name" value="Collagenase (Catalytic Domain)"/>
    <property type="match status" value="1"/>
</dbReference>
<name>A0A0N5A331_PARTI</name>
<evidence type="ECO:0000256" key="9">
    <source>
        <dbReference type="ARBA" id="ARBA00023049"/>
    </source>
</evidence>
<evidence type="ECO:0000256" key="3">
    <source>
        <dbReference type="ARBA" id="ARBA00022525"/>
    </source>
</evidence>
<comment type="function">
    <text evidence="1">Metalloprotease.</text>
</comment>
<evidence type="ECO:0000256" key="12">
    <source>
        <dbReference type="PROSITE-ProRule" id="PRU01005"/>
    </source>
</evidence>